<dbReference type="InterPro" id="IPR011538">
    <property type="entry name" value="Nuo51_FMN-bd"/>
</dbReference>
<name>A0A1G7BSL7_9ACTN</name>
<dbReference type="Pfam" id="PF13459">
    <property type="entry name" value="Fer4_15"/>
    <property type="match status" value="1"/>
</dbReference>
<evidence type="ECO:0000256" key="7">
    <source>
        <dbReference type="ARBA" id="ARBA00022723"/>
    </source>
</evidence>
<dbReference type="GO" id="GO:0003954">
    <property type="term" value="F:NADH dehydrogenase activity"/>
    <property type="evidence" value="ECO:0007669"/>
    <property type="project" value="TreeGrafter"/>
</dbReference>
<dbReference type="Pfam" id="PF10531">
    <property type="entry name" value="SLBB"/>
    <property type="match status" value="1"/>
</dbReference>
<evidence type="ECO:0000256" key="3">
    <source>
        <dbReference type="ARBA" id="ARBA00007523"/>
    </source>
</evidence>
<dbReference type="SUPFAM" id="SSF54862">
    <property type="entry name" value="4Fe-4S ferredoxins"/>
    <property type="match status" value="1"/>
</dbReference>
<evidence type="ECO:0000313" key="13">
    <source>
        <dbReference type="Proteomes" id="UP000198614"/>
    </source>
</evidence>
<dbReference type="Pfam" id="PF10589">
    <property type="entry name" value="NADH_4Fe-4S"/>
    <property type="match status" value="1"/>
</dbReference>
<organism evidence="12 13">
    <name type="scientific">Streptomyces griseoaurantiacus</name>
    <dbReference type="NCBI Taxonomy" id="68213"/>
    <lineage>
        <taxon>Bacteria</taxon>
        <taxon>Bacillati</taxon>
        <taxon>Actinomycetota</taxon>
        <taxon>Actinomycetes</taxon>
        <taxon>Kitasatosporales</taxon>
        <taxon>Streptomycetaceae</taxon>
        <taxon>Streptomyces</taxon>
        <taxon>Streptomyces aurantiacus group</taxon>
    </lineage>
</organism>
<comment type="cofactor">
    <cofactor evidence="2">
        <name>[4Fe-4S] cluster</name>
        <dbReference type="ChEBI" id="CHEBI:49883"/>
    </cofactor>
</comment>
<keyword evidence="12" id="KW-0830">Ubiquinone</keyword>
<dbReference type="AlphaFoldDB" id="A0A1G7BSL7"/>
<keyword evidence="5" id="KW-0285">Flavoprotein</keyword>
<dbReference type="GO" id="GO:0045333">
    <property type="term" value="P:cellular respiration"/>
    <property type="evidence" value="ECO:0007669"/>
    <property type="project" value="TreeGrafter"/>
</dbReference>
<keyword evidence="7" id="KW-0479">Metal-binding</keyword>
<evidence type="ECO:0000256" key="1">
    <source>
        <dbReference type="ARBA" id="ARBA00001917"/>
    </source>
</evidence>
<dbReference type="SMART" id="SM00928">
    <property type="entry name" value="NADH_4Fe-4S"/>
    <property type="match status" value="1"/>
</dbReference>
<dbReference type="InterPro" id="IPR037225">
    <property type="entry name" value="Nuo51_FMN-bd_sf"/>
</dbReference>
<protein>
    <submittedName>
        <fullName evidence="12">NADH:ubiquinone oxidoreductase, NADH-binding subunit (Chain F)</fullName>
    </submittedName>
</protein>
<dbReference type="FunFam" id="3.10.20.600:FF:000004">
    <property type="entry name" value="Putative oxidoreductase"/>
    <property type="match status" value="1"/>
</dbReference>
<evidence type="ECO:0000256" key="8">
    <source>
        <dbReference type="ARBA" id="ARBA00023004"/>
    </source>
</evidence>
<keyword evidence="6" id="KW-0288">FMN</keyword>
<evidence type="ECO:0000256" key="10">
    <source>
        <dbReference type="SAM" id="MobiDB-lite"/>
    </source>
</evidence>
<dbReference type="OrthoDB" id="3396880at2"/>
<dbReference type="PANTHER" id="PTHR11780:SF10">
    <property type="entry name" value="NADH DEHYDROGENASE [UBIQUINONE] FLAVOPROTEIN 1, MITOCHONDRIAL"/>
    <property type="match status" value="1"/>
</dbReference>
<dbReference type="GO" id="GO:0046872">
    <property type="term" value="F:metal ion binding"/>
    <property type="evidence" value="ECO:0007669"/>
    <property type="project" value="UniProtKB-KW"/>
</dbReference>
<comment type="cofactor">
    <cofactor evidence="1">
        <name>FMN</name>
        <dbReference type="ChEBI" id="CHEBI:58210"/>
    </cofactor>
</comment>
<dbReference type="Gene3D" id="3.40.50.11540">
    <property type="entry name" value="NADH-ubiquinone oxidoreductase 51kDa subunit"/>
    <property type="match status" value="1"/>
</dbReference>
<reference evidence="12 13" key="1">
    <citation type="submission" date="2016-10" db="EMBL/GenBank/DDBJ databases">
        <authorList>
            <person name="de Groot N.N."/>
        </authorList>
    </citation>
    <scope>NUCLEOTIDE SEQUENCE [LARGE SCALE GENOMIC DNA]</scope>
    <source>
        <strain evidence="12 13">CGMCC 4.1859</strain>
    </source>
</reference>
<dbReference type="SUPFAM" id="SSF142019">
    <property type="entry name" value="Nqo1 FMN-binding domain-like"/>
    <property type="match status" value="1"/>
</dbReference>
<dbReference type="Gene3D" id="3.10.20.600">
    <property type="match status" value="1"/>
</dbReference>
<dbReference type="GO" id="GO:0051539">
    <property type="term" value="F:4 iron, 4 sulfur cluster binding"/>
    <property type="evidence" value="ECO:0007669"/>
    <property type="project" value="UniProtKB-KW"/>
</dbReference>
<dbReference type="PANTHER" id="PTHR11780">
    <property type="entry name" value="NADH-UBIQUINONE OXIDOREDUCTASE FLAVOPROTEIN 1 NDUFV1"/>
    <property type="match status" value="1"/>
</dbReference>
<gene>
    <name evidence="12" type="ORF">SAMN05216260_101234</name>
</gene>
<dbReference type="FunFam" id="3.40.50.11540:FF:000002">
    <property type="entry name" value="Putative oxidoreductase"/>
    <property type="match status" value="1"/>
</dbReference>
<evidence type="ECO:0000256" key="9">
    <source>
        <dbReference type="ARBA" id="ARBA00023014"/>
    </source>
</evidence>
<dbReference type="Gene3D" id="3.30.70.20">
    <property type="match status" value="1"/>
</dbReference>
<evidence type="ECO:0000256" key="5">
    <source>
        <dbReference type="ARBA" id="ARBA00022630"/>
    </source>
</evidence>
<dbReference type="InterPro" id="IPR019554">
    <property type="entry name" value="Soluble_ligand-bd"/>
</dbReference>
<dbReference type="SUPFAM" id="SSF140490">
    <property type="entry name" value="Nqo1C-terminal domain-like"/>
    <property type="match status" value="1"/>
</dbReference>
<dbReference type="EMBL" id="FNAX01000001">
    <property type="protein sequence ID" value="SDE29977.1"/>
    <property type="molecule type" value="Genomic_DNA"/>
</dbReference>
<feature type="domain" description="NADH-ubiquinone oxidoreductase 51kDa subunit iron-sulphur binding" evidence="11">
    <location>
        <begin position="325"/>
        <end position="369"/>
    </location>
</feature>
<sequence length="543" mass="56741">MNEALPDVPEVRVVGLPQLTSGFDLVERLDLPMHLKVHGPLEPMGGEQLAQLAEQISLKGRGGAGFPFHKKLRSVAEQAIRRGTRPVVVVNGSEDEPACRKDTVLINRAPHLILDGALLVAEALGARTLVIGVTRESTERSMEKALAERGLSDRRGSAIRARVQRNPVRMVTGAAASLIRSIDGGPAIPPGRKISASQSGVGGLPTLLSNAETFAQLAIAARIGPDRYRNTGLYDEPGTVMLTVSGAVARPMVIEVPTGVPLRYVLQLAGAPPVPQGVLTGGYHGKWIDAATVDEAIVSRNSLDAVGGSLGAGAILPIRQETCPLGESLQVAKWLAEESAGQCGPCYLGLPAAARGMEDILNGGGPAALEALKQVAKAVKRRGACSHPDGSAMFLESTIKAFTDDLAAHVLGNGCGRPVEGVLPLFEGGRAPTGIPGGGQAEPESGESRQKIFVDWTLCRGHGLCADILPEVFELGADGFPTVAQAPVPRYAEAKAVRAVRRCPALALRLEEDTRSSAPSRNLPVLSQGRGGGRGRRALGSGR</sequence>
<keyword evidence="9" id="KW-0411">Iron-sulfur</keyword>
<keyword evidence="4" id="KW-0004">4Fe-4S</keyword>
<dbReference type="Proteomes" id="UP000198614">
    <property type="component" value="Unassembled WGS sequence"/>
</dbReference>
<keyword evidence="8" id="KW-0408">Iron</keyword>
<dbReference type="InterPro" id="IPR037207">
    <property type="entry name" value="Nuop51_4Fe4S-bd_sf"/>
</dbReference>
<comment type="similarity">
    <text evidence="3">Belongs to the complex I 51 kDa subunit family.</text>
</comment>
<proteinExistence type="inferred from homology"/>
<dbReference type="InterPro" id="IPR050837">
    <property type="entry name" value="ComplexI_51kDa_subunit"/>
</dbReference>
<feature type="region of interest" description="Disordered" evidence="10">
    <location>
        <begin position="513"/>
        <end position="543"/>
    </location>
</feature>
<evidence type="ECO:0000256" key="6">
    <source>
        <dbReference type="ARBA" id="ARBA00022643"/>
    </source>
</evidence>
<evidence type="ECO:0000256" key="2">
    <source>
        <dbReference type="ARBA" id="ARBA00001966"/>
    </source>
</evidence>
<dbReference type="Gene3D" id="1.20.1440.230">
    <property type="entry name" value="NADH-ubiquinone oxidoreductase 51kDa subunit, iron-sulphur binding domain"/>
    <property type="match status" value="1"/>
</dbReference>
<dbReference type="SUPFAM" id="SSF142984">
    <property type="entry name" value="Nqo1 middle domain-like"/>
    <property type="match status" value="1"/>
</dbReference>
<dbReference type="InterPro" id="IPR019575">
    <property type="entry name" value="Nuop51_4Fe4S-bd"/>
</dbReference>
<dbReference type="FunFam" id="1.20.1440.230:FF:000001">
    <property type="entry name" value="Mitochondrial NADH dehydrogenase flavoprotein 1"/>
    <property type="match status" value="1"/>
</dbReference>
<accession>A0A1G7BSL7</accession>
<dbReference type="Pfam" id="PF01512">
    <property type="entry name" value="Complex1_51K"/>
    <property type="match status" value="1"/>
</dbReference>
<evidence type="ECO:0000259" key="11">
    <source>
        <dbReference type="SMART" id="SM00928"/>
    </source>
</evidence>
<evidence type="ECO:0000256" key="4">
    <source>
        <dbReference type="ARBA" id="ARBA00022485"/>
    </source>
</evidence>
<evidence type="ECO:0000313" key="12">
    <source>
        <dbReference type="EMBL" id="SDE29977.1"/>
    </source>
</evidence>